<dbReference type="Pfam" id="PF01553">
    <property type="entry name" value="Acyltransferase"/>
    <property type="match status" value="1"/>
</dbReference>
<dbReference type="AlphaFoldDB" id="W6JZ93"/>
<evidence type="ECO:0000256" key="2">
    <source>
        <dbReference type="ARBA" id="ARBA00023315"/>
    </source>
</evidence>
<dbReference type="EC" id="2.3.1.51" evidence="5"/>
<evidence type="ECO:0000313" key="6">
    <source>
        <dbReference type="Proteomes" id="UP000035763"/>
    </source>
</evidence>
<reference evidence="5 6" key="1">
    <citation type="journal article" date="2013" name="ISME J.">
        <title>A metabolic model for members of the genus Tetrasphaera involved in enhanced biological phosphorus removal.</title>
        <authorList>
            <person name="Kristiansen R."/>
            <person name="Nguyen H.T.T."/>
            <person name="Saunders A.M."/>
            <person name="Nielsen J.L."/>
            <person name="Wimmer R."/>
            <person name="Le V.Q."/>
            <person name="McIlroy S.J."/>
            <person name="Petrovski S."/>
            <person name="Seviour R.J."/>
            <person name="Calteau A."/>
            <person name="Nielsen K.L."/>
            <person name="Nielsen P.H."/>
        </authorList>
    </citation>
    <scope>NUCLEOTIDE SEQUENCE [LARGE SCALE GENOMIC DNA]</scope>
    <source>
        <strain evidence="5 6">Ben110</strain>
    </source>
</reference>
<dbReference type="SMART" id="SM00563">
    <property type="entry name" value="PlsC"/>
    <property type="match status" value="1"/>
</dbReference>
<comment type="caution">
    <text evidence="5">The sequence shown here is derived from an EMBL/GenBank/DDBJ whole genome shotgun (WGS) entry which is preliminary data.</text>
</comment>
<keyword evidence="2 5" id="KW-0012">Acyltransferase</keyword>
<dbReference type="CDD" id="cd07989">
    <property type="entry name" value="LPLAT_AGPAT-like"/>
    <property type="match status" value="1"/>
</dbReference>
<gene>
    <name evidence="5" type="ORF">BN11_3830002</name>
</gene>
<feature type="region of interest" description="Disordered" evidence="3">
    <location>
        <begin position="236"/>
        <end position="282"/>
    </location>
</feature>
<dbReference type="GO" id="GO:0005886">
    <property type="term" value="C:plasma membrane"/>
    <property type="evidence" value="ECO:0007669"/>
    <property type="project" value="TreeGrafter"/>
</dbReference>
<organism evidence="5 6">
    <name type="scientific">Nostocoides australiense Ben110</name>
    <dbReference type="NCBI Taxonomy" id="1193182"/>
    <lineage>
        <taxon>Bacteria</taxon>
        <taxon>Bacillati</taxon>
        <taxon>Actinomycetota</taxon>
        <taxon>Actinomycetes</taxon>
        <taxon>Micrococcales</taxon>
        <taxon>Intrasporangiaceae</taxon>
        <taxon>Nostocoides</taxon>
    </lineage>
</organism>
<accession>W6JZ93</accession>
<dbReference type="RefSeq" id="WP_083433853.1">
    <property type="nucleotide sequence ID" value="NZ_HG764815.1"/>
</dbReference>
<keyword evidence="1 5" id="KW-0808">Transferase</keyword>
<dbReference type="STRING" id="1193182.BN11_3830002"/>
<keyword evidence="6" id="KW-1185">Reference proteome</keyword>
<dbReference type="PANTHER" id="PTHR10434:SF11">
    <property type="entry name" value="1-ACYL-SN-GLYCEROL-3-PHOSPHATE ACYLTRANSFERASE"/>
    <property type="match status" value="1"/>
</dbReference>
<dbReference type="SUPFAM" id="SSF69593">
    <property type="entry name" value="Glycerol-3-phosphate (1)-acyltransferase"/>
    <property type="match status" value="1"/>
</dbReference>
<dbReference type="GO" id="GO:0003841">
    <property type="term" value="F:1-acylglycerol-3-phosphate O-acyltransferase activity"/>
    <property type="evidence" value="ECO:0007669"/>
    <property type="project" value="UniProtKB-EC"/>
</dbReference>
<evidence type="ECO:0000313" key="5">
    <source>
        <dbReference type="EMBL" id="CCH74106.1"/>
    </source>
</evidence>
<protein>
    <submittedName>
        <fullName evidence="5">1-acyl-sn-glycerol-3-phosphate acyltransferase</fullName>
        <ecNumber evidence="5">2.3.1.51</ecNumber>
    </submittedName>
</protein>
<proteinExistence type="predicted"/>
<dbReference type="InterPro" id="IPR002123">
    <property type="entry name" value="Plipid/glycerol_acylTrfase"/>
</dbReference>
<dbReference type="GO" id="GO:0006654">
    <property type="term" value="P:phosphatidic acid biosynthetic process"/>
    <property type="evidence" value="ECO:0007669"/>
    <property type="project" value="TreeGrafter"/>
</dbReference>
<dbReference type="EMBL" id="CAJA01000316">
    <property type="protein sequence ID" value="CCH74106.1"/>
    <property type="molecule type" value="Genomic_DNA"/>
</dbReference>
<feature type="domain" description="Phospholipid/glycerol acyltransferase" evidence="4">
    <location>
        <begin position="35"/>
        <end position="154"/>
    </location>
</feature>
<dbReference type="OrthoDB" id="9808424at2"/>
<dbReference type="Proteomes" id="UP000035763">
    <property type="component" value="Unassembled WGS sequence"/>
</dbReference>
<sequence>MLYWLLKHILVGPILRVLFRPDVQGLENIPAEGPAILASNHLSFSDSFFLPLVAPRRITFLAKSDYFTGRGLKGRLTAAFFRGVGQVPIDRSGGNASNAALTSGLRILHAGDLLGIYPEGTRSPDGRLYRGRTGVARMALEGKVPVIPVAMIDTDKAQPTGQVVPKIHRIGVKIGAPLDFSRYEGMEEDRFVLRSITDEIMYALMELSGQEYVDVYASAQKKRLLAAARDRAKDLESRLPHRHAAADEPALGVVEGRGVADAPDDNAGDVEPPSGTALPRAS</sequence>
<name>W6JZ93_9MICO</name>
<evidence type="ECO:0000256" key="1">
    <source>
        <dbReference type="ARBA" id="ARBA00022679"/>
    </source>
</evidence>
<evidence type="ECO:0000256" key="3">
    <source>
        <dbReference type="SAM" id="MobiDB-lite"/>
    </source>
</evidence>
<dbReference type="PANTHER" id="PTHR10434">
    <property type="entry name" value="1-ACYL-SN-GLYCEROL-3-PHOSPHATE ACYLTRANSFERASE"/>
    <property type="match status" value="1"/>
</dbReference>
<evidence type="ECO:0000259" key="4">
    <source>
        <dbReference type="SMART" id="SM00563"/>
    </source>
</evidence>